<dbReference type="EMBL" id="LAZR01052467">
    <property type="protein sequence ID" value="KKK82889.1"/>
    <property type="molecule type" value="Genomic_DNA"/>
</dbReference>
<comment type="caution">
    <text evidence="1">The sequence shown here is derived from an EMBL/GenBank/DDBJ whole genome shotgun (WGS) entry which is preliminary data.</text>
</comment>
<gene>
    <name evidence="1" type="ORF">LCGC14_2798890</name>
</gene>
<sequence length="36" mass="3708">MANPSPYLQIGPASGFGAAAKPDRLIGDHLIEMGVL</sequence>
<feature type="non-terminal residue" evidence="1">
    <location>
        <position position="36"/>
    </location>
</feature>
<organism evidence="1">
    <name type="scientific">marine sediment metagenome</name>
    <dbReference type="NCBI Taxonomy" id="412755"/>
    <lineage>
        <taxon>unclassified sequences</taxon>
        <taxon>metagenomes</taxon>
        <taxon>ecological metagenomes</taxon>
    </lineage>
</organism>
<dbReference type="AlphaFoldDB" id="A0A0F9AWY8"/>
<accession>A0A0F9AWY8</accession>
<proteinExistence type="predicted"/>
<name>A0A0F9AWY8_9ZZZZ</name>
<evidence type="ECO:0000313" key="1">
    <source>
        <dbReference type="EMBL" id="KKK82889.1"/>
    </source>
</evidence>
<reference evidence="1" key="1">
    <citation type="journal article" date="2015" name="Nature">
        <title>Complex archaea that bridge the gap between prokaryotes and eukaryotes.</title>
        <authorList>
            <person name="Spang A."/>
            <person name="Saw J.H."/>
            <person name="Jorgensen S.L."/>
            <person name="Zaremba-Niedzwiedzka K."/>
            <person name="Martijn J."/>
            <person name="Lind A.E."/>
            <person name="van Eijk R."/>
            <person name="Schleper C."/>
            <person name="Guy L."/>
            <person name="Ettema T.J."/>
        </authorList>
    </citation>
    <scope>NUCLEOTIDE SEQUENCE</scope>
</reference>
<protein>
    <submittedName>
        <fullName evidence="1">Uncharacterized protein</fullName>
    </submittedName>
</protein>